<dbReference type="PIRSF" id="PIRSF000105">
    <property type="entry name" value="HCDH"/>
    <property type="match status" value="1"/>
</dbReference>
<sequence>MSAPASLPDVVGVLGGGRMGAGIAHAFVLAGCRVVVVERDDAAVVAASDRIRASLDASVARGATTAPLPSLVAAVSTTTDASAFADAGLVIEAVPEDFEMKRTALRRVETMVAPGAAIASNTSSISIDALADELERPARFLGLHFFNPVPASRLVEIVVGTATDAALAARAADWVDALGKAAVTVRDAPGFASSRLGVALGLEAIRLLEDGVASAADIDAAMTLGYRHPVGPLETTDLVGLDVRLGIAEYLHSQLGPRFEPPALLRRLVAEGKLGRKTGEGFYAWTDGEKEIR</sequence>
<dbReference type="FunFam" id="3.40.50.720:FF:000009">
    <property type="entry name" value="Fatty oxidation complex, alpha subunit"/>
    <property type="match status" value="1"/>
</dbReference>
<dbReference type="Gene3D" id="1.10.1040.10">
    <property type="entry name" value="N-(1-d-carboxylethyl)-l-norvaline Dehydrogenase, domain 2"/>
    <property type="match status" value="1"/>
</dbReference>
<organism evidence="7 8">
    <name type="scientific">Orlajensenia leifsoniae</name>
    <dbReference type="NCBI Taxonomy" id="2561933"/>
    <lineage>
        <taxon>Bacteria</taxon>
        <taxon>Bacillati</taxon>
        <taxon>Actinomycetota</taxon>
        <taxon>Actinomycetes</taxon>
        <taxon>Micrococcales</taxon>
        <taxon>Microbacteriaceae</taxon>
        <taxon>Orlajensenia</taxon>
    </lineage>
</organism>
<dbReference type="InterPro" id="IPR036291">
    <property type="entry name" value="NAD(P)-bd_dom_sf"/>
</dbReference>
<evidence type="ECO:0000256" key="3">
    <source>
        <dbReference type="ARBA" id="ARBA00023002"/>
    </source>
</evidence>
<dbReference type="Proteomes" id="UP000298127">
    <property type="component" value="Unassembled WGS sequence"/>
</dbReference>
<name>A0A4Y9R365_9MICO</name>
<keyword evidence="8" id="KW-1185">Reference proteome</keyword>
<proteinExistence type="inferred from homology"/>
<dbReference type="RefSeq" id="WP_135120375.1">
    <property type="nucleotide sequence ID" value="NZ_SPQZ01000003.1"/>
</dbReference>
<dbReference type="SUPFAM" id="SSF51735">
    <property type="entry name" value="NAD(P)-binding Rossmann-fold domains"/>
    <property type="match status" value="1"/>
</dbReference>
<comment type="caution">
    <text evidence="7">The sequence shown here is derived from an EMBL/GenBank/DDBJ whole genome shotgun (WGS) entry which is preliminary data.</text>
</comment>
<gene>
    <name evidence="7" type="ORF">E4M00_10255</name>
</gene>
<reference evidence="7 8" key="1">
    <citation type="journal article" date="2018" name="J. Microbiol.">
        <title>Leifsonia flava sp. nov., a novel actinobacterium isolated from the rhizosphere of Aquilegia viridiflora.</title>
        <authorList>
            <person name="Cai Y."/>
            <person name="Tao W.Z."/>
            <person name="Ma Y.J."/>
            <person name="Cheng J."/>
            <person name="Zhang M.Y."/>
            <person name="Zhang Y.X."/>
        </authorList>
    </citation>
    <scope>NUCLEOTIDE SEQUENCE [LARGE SCALE GENOMIC DNA]</scope>
    <source>
        <strain evidence="7 8">SYP-B2174</strain>
    </source>
</reference>
<feature type="domain" description="3-hydroxyacyl-CoA dehydrogenase C-terminal" evidence="5">
    <location>
        <begin position="190"/>
        <end position="285"/>
    </location>
</feature>
<dbReference type="InterPro" id="IPR022694">
    <property type="entry name" value="3-OHacyl-CoA_DH"/>
</dbReference>
<evidence type="ECO:0000313" key="7">
    <source>
        <dbReference type="EMBL" id="TFV98372.1"/>
    </source>
</evidence>
<dbReference type="Pfam" id="PF00725">
    <property type="entry name" value="3HCDH"/>
    <property type="match status" value="1"/>
</dbReference>
<dbReference type="PANTHER" id="PTHR48075:SF5">
    <property type="entry name" value="3-HYDROXYBUTYRYL-COA DEHYDROGENASE"/>
    <property type="match status" value="1"/>
</dbReference>
<dbReference type="GO" id="GO:0006631">
    <property type="term" value="P:fatty acid metabolic process"/>
    <property type="evidence" value="ECO:0007669"/>
    <property type="project" value="InterPro"/>
</dbReference>
<feature type="domain" description="3-hydroxyacyl-CoA dehydrogenase NAD binding" evidence="6">
    <location>
        <begin position="11"/>
        <end position="187"/>
    </location>
</feature>
<feature type="site" description="Important for catalytic activity" evidence="4">
    <location>
        <position position="144"/>
    </location>
</feature>
<evidence type="ECO:0000256" key="1">
    <source>
        <dbReference type="ARBA" id="ARBA00005086"/>
    </source>
</evidence>
<evidence type="ECO:0000259" key="5">
    <source>
        <dbReference type="Pfam" id="PF00725"/>
    </source>
</evidence>
<comment type="similarity">
    <text evidence="2">Belongs to the 3-hydroxyacyl-CoA dehydrogenase family.</text>
</comment>
<dbReference type="PANTHER" id="PTHR48075">
    <property type="entry name" value="3-HYDROXYACYL-COA DEHYDROGENASE FAMILY PROTEIN"/>
    <property type="match status" value="1"/>
</dbReference>
<dbReference type="InterPro" id="IPR008927">
    <property type="entry name" value="6-PGluconate_DH-like_C_sf"/>
</dbReference>
<accession>A0A4Y9R365</accession>
<dbReference type="GO" id="GO:0070403">
    <property type="term" value="F:NAD+ binding"/>
    <property type="evidence" value="ECO:0007669"/>
    <property type="project" value="InterPro"/>
</dbReference>
<dbReference type="Pfam" id="PF02737">
    <property type="entry name" value="3HCDH_N"/>
    <property type="match status" value="1"/>
</dbReference>
<dbReference type="GO" id="GO:0016616">
    <property type="term" value="F:oxidoreductase activity, acting on the CH-OH group of donors, NAD or NADP as acceptor"/>
    <property type="evidence" value="ECO:0007669"/>
    <property type="project" value="InterPro"/>
</dbReference>
<dbReference type="AlphaFoldDB" id="A0A4Y9R365"/>
<keyword evidence="3" id="KW-0560">Oxidoreductase</keyword>
<dbReference type="InterPro" id="IPR013328">
    <property type="entry name" value="6PGD_dom2"/>
</dbReference>
<evidence type="ECO:0000256" key="2">
    <source>
        <dbReference type="ARBA" id="ARBA00009463"/>
    </source>
</evidence>
<dbReference type="SUPFAM" id="SSF48179">
    <property type="entry name" value="6-phosphogluconate dehydrogenase C-terminal domain-like"/>
    <property type="match status" value="1"/>
</dbReference>
<dbReference type="EMBL" id="SPQZ01000003">
    <property type="protein sequence ID" value="TFV98372.1"/>
    <property type="molecule type" value="Genomic_DNA"/>
</dbReference>
<dbReference type="InterPro" id="IPR006176">
    <property type="entry name" value="3-OHacyl-CoA_DH_NAD-bd"/>
</dbReference>
<evidence type="ECO:0000256" key="4">
    <source>
        <dbReference type="PIRSR" id="PIRSR000105-1"/>
    </source>
</evidence>
<evidence type="ECO:0000313" key="8">
    <source>
        <dbReference type="Proteomes" id="UP000298127"/>
    </source>
</evidence>
<dbReference type="InterPro" id="IPR006108">
    <property type="entry name" value="3HC_DH_C"/>
</dbReference>
<evidence type="ECO:0000259" key="6">
    <source>
        <dbReference type="Pfam" id="PF02737"/>
    </source>
</evidence>
<protein>
    <submittedName>
        <fullName evidence="7">3-hydroxyacyl-CoA dehydrogenase family protein</fullName>
    </submittedName>
</protein>
<comment type="pathway">
    <text evidence="1">Lipid metabolism; butanoate metabolism.</text>
</comment>
<dbReference type="Gene3D" id="3.40.50.720">
    <property type="entry name" value="NAD(P)-binding Rossmann-like Domain"/>
    <property type="match status" value="1"/>
</dbReference>